<evidence type="ECO:0000313" key="1">
    <source>
        <dbReference type="EMBL" id="AYE61425.1"/>
    </source>
</evidence>
<proteinExistence type="predicted"/>
<dbReference type="AlphaFoldDB" id="A0A386RDU4"/>
<reference evidence="1 2" key="1">
    <citation type="submission" date="2016-10" db="EMBL/GenBank/DDBJ databases">
        <title>Complete genomic sequencing of Lactobacillus helveticus LH99 and comparative genome analysis.</title>
        <authorList>
            <person name="Li N."/>
            <person name="You C."/>
            <person name="Liu Z."/>
        </authorList>
    </citation>
    <scope>NUCLEOTIDE SEQUENCE [LARGE SCALE GENOMIC DNA]</scope>
    <source>
        <strain evidence="1 2">LH99</strain>
    </source>
</reference>
<protein>
    <submittedName>
        <fullName evidence="1">ArpU family transcriptional regulator</fullName>
    </submittedName>
</protein>
<dbReference type="RefSeq" id="WP_005724912.1">
    <property type="nucleotide sequence ID" value="NZ_CP017982.1"/>
</dbReference>
<dbReference type="NCBIfam" id="TIGR01637">
    <property type="entry name" value="phage_arpU"/>
    <property type="match status" value="1"/>
</dbReference>
<evidence type="ECO:0000313" key="2">
    <source>
        <dbReference type="Proteomes" id="UP000267794"/>
    </source>
</evidence>
<dbReference type="Proteomes" id="UP000267794">
    <property type="component" value="Chromosome"/>
</dbReference>
<name>A0A386RDU4_LACHE</name>
<gene>
    <name evidence="1" type="ORF">BC335_0937</name>
</gene>
<dbReference type="InterPro" id="IPR006524">
    <property type="entry name" value="ArpU-like"/>
</dbReference>
<organism evidence="1 2">
    <name type="scientific">Lactobacillus helveticus</name>
    <name type="common">Lactobacillus suntoryeus</name>
    <dbReference type="NCBI Taxonomy" id="1587"/>
    <lineage>
        <taxon>Bacteria</taxon>
        <taxon>Bacillati</taxon>
        <taxon>Bacillota</taxon>
        <taxon>Bacilli</taxon>
        <taxon>Lactobacillales</taxon>
        <taxon>Lactobacillaceae</taxon>
        <taxon>Lactobacillus</taxon>
    </lineage>
</organism>
<sequence length="167" mass="19170">MFLFDLPDEVLTAENVDDFLSSQINRMERLSGVSLSSPQLSLAPAHSNGVNSQEKMMERRLAAFDVLKAIKYAIDHTSGVSPQILFEFYVLHKKVWEINRDCNMNHNQFGDFKNVALNQFAECWISAQDKYFPDEADRFDLQIYPGETLADAGWRADQTTRKRKNGM</sequence>
<dbReference type="EMBL" id="CP017982">
    <property type="protein sequence ID" value="AYE61425.1"/>
    <property type="molecule type" value="Genomic_DNA"/>
</dbReference>
<accession>A0A386RDU4</accession>